<dbReference type="HOGENOM" id="CLU_018544_12_2_1"/>
<dbReference type="AlphaFoldDB" id="D8QI97"/>
<name>D8QI97_SCHCM</name>
<organism evidence="3">
    <name type="scientific">Schizophyllum commune (strain H4-8 / FGSC 9210)</name>
    <name type="common">Split gill fungus</name>
    <dbReference type="NCBI Taxonomy" id="578458"/>
    <lineage>
        <taxon>Eukaryota</taxon>
        <taxon>Fungi</taxon>
        <taxon>Dikarya</taxon>
        <taxon>Basidiomycota</taxon>
        <taxon>Agaricomycotina</taxon>
        <taxon>Agaricomycetes</taxon>
        <taxon>Agaricomycetidae</taxon>
        <taxon>Agaricales</taxon>
        <taxon>Schizophyllaceae</taxon>
        <taxon>Schizophyllum</taxon>
    </lineage>
</organism>
<keyword evidence="1" id="KW-0175">Coiled coil</keyword>
<evidence type="ECO:0000256" key="1">
    <source>
        <dbReference type="SAM" id="Coils"/>
    </source>
</evidence>
<reference evidence="2 3" key="1">
    <citation type="journal article" date="2010" name="Nat. Biotechnol.">
        <title>Genome sequence of the model mushroom Schizophyllum commune.</title>
        <authorList>
            <person name="Ohm R.A."/>
            <person name="de Jong J.F."/>
            <person name="Lugones L.G."/>
            <person name="Aerts A."/>
            <person name="Kothe E."/>
            <person name="Stajich J.E."/>
            <person name="de Vries R.P."/>
            <person name="Record E."/>
            <person name="Levasseur A."/>
            <person name="Baker S.E."/>
            <person name="Bartholomew K.A."/>
            <person name="Coutinho P.M."/>
            <person name="Erdmann S."/>
            <person name="Fowler T.J."/>
            <person name="Gathman A.C."/>
            <person name="Lombard V."/>
            <person name="Henrissat B."/>
            <person name="Knabe N."/>
            <person name="Kuees U."/>
            <person name="Lilly W.W."/>
            <person name="Lindquist E."/>
            <person name="Lucas S."/>
            <person name="Magnuson J.K."/>
            <person name="Piumi F."/>
            <person name="Raudaskoski M."/>
            <person name="Salamov A."/>
            <person name="Schmutz J."/>
            <person name="Schwarze F.W.M.R."/>
            <person name="vanKuyk P.A."/>
            <person name="Horton J.S."/>
            <person name="Grigoriev I.V."/>
            <person name="Woesten H.A.B."/>
        </authorList>
    </citation>
    <scope>NUCLEOTIDE SEQUENCE [LARGE SCALE GENOMIC DNA]</scope>
    <source>
        <strain evidence="3">H4-8 / FGSC 9210</strain>
    </source>
</reference>
<dbReference type="EMBL" id="GL377313">
    <property type="protein sequence ID" value="EFI92370.1"/>
    <property type="molecule type" value="Genomic_DNA"/>
</dbReference>
<sequence length="495" mass="55728">MASSLRQDCHEKLYTCYHCERSLSLDLNPPSPPAQNDFLRSGRLLSAADTELMKQEAAKTDLLLESIAREIGDMREMLASLENAERTLQDLQATQQAYLAPIRRLPPEVLSEIFKLYCGDPCIDITMKHCPPLLLSSVYTVLGMHHIWANFRISNVSLLTLESLLGRLRTFLANAGNVPLRFPVRYGTGIGFTRAHQEILREFLPHSHRWTHLIIALRPRSWADLRLNKRDFLDELMGRPLSSLTTLEVKRSDFTRGDMSFFSGVRTLRRLVFQEDSNAGAEGDGGESTIPWHQLEELSTNASAAYALTLLRRCPQLRVWEHKGAVSSMPLPAPSLPTPLPRLQKIDIRIYSLSDVKILERIETTELRDLSMAWMTYSGTEATGTGNITRWAHDLRQLRLSDPPRALIIEDFLKRLRAVTSLMLRASEDATLTQSFLDALSASGPAASERMLPCLEVLDLSGHSTFEASALPRMIKARTEANYPPLEVFCSLSMC</sequence>
<feature type="non-terminal residue" evidence="2">
    <location>
        <position position="495"/>
    </location>
</feature>
<feature type="coiled-coil region" evidence="1">
    <location>
        <begin position="64"/>
        <end position="94"/>
    </location>
</feature>
<evidence type="ECO:0008006" key="4">
    <source>
        <dbReference type="Google" id="ProtNLM"/>
    </source>
</evidence>
<evidence type="ECO:0000313" key="2">
    <source>
        <dbReference type="EMBL" id="EFI92370.1"/>
    </source>
</evidence>
<dbReference type="VEuPathDB" id="FungiDB:SCHCODRAFT_02556249"/>
<evidence type="ECO:0000313" key="3">
    <source>
        <dbReference type="Proteomes" id="UP000007431"/>
    </source>
</evidence>
<dbReference type="InParanoid" id="D8QI97"/>
<gene>
    <name evidence="2" type="ORF">SCHCODRAFT_113624</name>
</gene>
<keyword evidence="3" id="KW-1185">Reference proteome</keyword>
<dbReference type="eggNOG" id="ENOG502RBNM">
    <property type="taxonomic scope" value="Eukaryota"/>
</dbReference>
<dbReference type="SUPFAM" id="SSF52047">
    <property type="entry name" value="RNI-like"/>
    <property type="match status" value="1"/>
</dbReference>
<dbReference type="Gene3D" id="3.80.10.10">
    <property type="entry name" value="Ribonuclease Inhibitor"/>
    <property type="match status" value="1"/>
</dbReference>
<dbReference type="Proteomes" id="UP000007431">
    <property type="component" value="Unassembled WGS sequence"/>
</dbReference>
<dbReference type="InterPro" id="IPR032675">
    <property type="entry name" value="LRR_dom_sf"/>
</dbReference>
<protein>
    <recommendedName>
        <fullName evidence="4">F-box domain-containing protein</fullName>
    </recommendedName>
</protein>
<proteinExistence type="predicted"/>
<accession>D8QI97</accession>